<dbReference type="Gene3D" id="3.90.226.10">
    <property type="entry name" value="2-enoyl-CoA Hydratase, Chain A, domain 1"/>
    <property type="match status" value="1"/>
</dbReference>
<gene>
    <name evidence="3" type="ORF">GCM10011505_01160</name>
</gene>
<sequence length="253" mass="26187">MQSIPHVSTPVLVTCDGAVATVTLARPSVNALDSAALERLIGLVAEIDADPAIRAVVLTGQGRCFSAGLDLAEELDAIEAGRPGPLMHGVALYEALTHRKTPWIAAINGAALGAGLGIAVCCDVILAADNAMVGLPEINVGMLGGARHAMRLLGHSTVSRMLLTGRPLPAAELARRGAIEPVTAPEALLPDALALAREISGKDPVAIGHALACLREVEDMPLVAGYAAEMAHVAELARTETAQAAMRRFLKRD</sequence>
<dbReference type="InterPro" id="IPR018376">
    <property type="entry name" value="Enoyl-CoA_hyd/isom_CS"/>
</dbReference>
<dbReference type="SUPFAM" id="SSF52096">
    <property type="entry name" value="ClpP/crotonase"/>
    <property type="match status" value="1"/>
</dbReference>
<dbReference type="InterPro" id="IPR029045">
    <property type="entry name" value="ClpP/crotonase-like_dom_sf"/>
</dbReference>
<dbReference type="PROSITE" id="PS00166">
    <property type="entry name" value="ENOYL_COA_HYDRATASE"/>
    <property type="match status" value="1"/>
</dbReference>
<dbReference type="PANTHER" id="PTHR11941">
    <property type="entry name" value="ENOYL-COA HYDRATASE-RELATED"/>
    <property type="match status" value="1"/>
</dbReference>
<dbReference type="RefSeq" id="WP_188574008.1">
    <property type="nucleotide sequence ID" value="NZ_BMDZ01000001.1"/>
</dbReference>
<evidence type="ECO:0000256" key="1">
    <source>
        <dbReference type="ARBA" id="ARBA00005254"/>
    </source>
</evidence>
<dbReference type="Pfam" id="PF00378">
    <property type="entry name" value="ECH_1"/>
    <property type="match status" value="1"/>
</dbReference>
<dbReference type="CDD" id="cd06558">
    <property type="entry name" value="crotonase-like"/>
    <property type="match status" value="1"/>
</dbReference>
<keyword evidence="4" id="KW-1185">Reference proteome</keyword>
<comment type="caution">
    <text evidence="3">The sequence shown here is derived from an EMBL/GenBank/DDBJ whole genome shotgun (WGS) entry which is preliminary data.</text>
</comment>
<reference evidence="4" key="1">
    <citation type="journal article" date="2019" name="Int. J. Syst. Evol. Microbiol.">
        <title>The Global Catalogue of Microorganisms (GCM) 10K type strain sequencing project: providing services to taxonomists for standard genome sequencing and annotation.</title>
        <authorList>
            <consortium name="The Broad Institute Genomics Platform"/>
            <consortium name="The Broad Institute Genome Sequencing Center for Infectious Disease"/>
            <person name="Wu L."/>
            <person name="Ma J."/>
        </authorList>
    </citation>
    <scope>NUCLEOTIDE SEQUENCE [LARGE SCALE GENOMIC DNA]</scope>
    <source>
        <strain evidence="4">CGMCC 1.10188</strain>
    </source>
</reference>
<accession>A0ABQ1I873</accession>
<organism evidence="3 4">
    <name type="scientific">Tistrella bauzanensis</name>
    <dbReference type="NCBI Taxonomy" id="657419"/>
    <lineage>
        <taxon>Bacteria</taxon>
        <taxon>Pseudomonadati</taxon>
        <taxon>Pseudomonadota</taxon>
        <taxon>Alphaproteobacteria</taxon>
        <taxon>Geminicoccales</taxon>
        <taxon>Geminicoccaceae</taxon>
        <taxon>Tistrella</taxon>
    </lineage>
</organism>
<name>A0ABQ1I873_9PROT</name>
<comment type="similarity">
    <text evidence="1 2">Belongs to the enoyl-CoA hydratase/isomerase family.</text>
</comment>
<proteinExistence type="inferred from homology"/>
<evidence type="ECO:0000313" key="3">
    <source>
        <dbReference type="EMBL" id="GGB23707.1"/>
    </source>
</evidence>
<dbReference type="InterPro" id="IPR001753">
    <property type="entry name" value="Enoyl-CoA_hydra/iso"/>
</dbReference>
<evidence type="ECO:0000256" key="2">
    <source>
        <dbReference type="RuleBase" id="RU003707"/>
    </source>
</evidence>
<dbReference type="Proteomes" id="UP000603352">
    <property type="component" value="Unassembled WGS sequence"/>
</dbReference>
<protein>
    <submittedName>
        <fullName evidence="3">Enoyl-CoA hydratase</fullName>
    </submittedName>
</protein>
<dbReference type="EMBL" id="BMDZ01000001">
    <property type="protein sequence ID" value="GGB23707.1"/>
    <property type="molecule type" value="Genomic_DNA"/>
</dbReference>
<dbReference type="PANTHER" id="PTHR11941:SF54">
    <property type="entry name" value="ENOYL-COA HYDRATASE, MITOCHONDRIAL"/>
    <property type="match status" value="1"/>
</dbReference>
<evidence type="ECO:0000313" key="4">
    <source>
        <dbReference type="Proteomes" id="UP000603352"/>
    </source>
</evidence>